<keyword evidence="1" id="KW-0732">Signal</keyword>
<dbReference type="EMBL" id="FOFG01000011">
    <property type="protein sequence ID" value="SER07601.1"/>
    <property type="molecule type" value="Genomic_DNA"/>
</dbReference>
<organism evidence="2 3">
    <name type="scientific">Faunimonas pinastri</name>
    <dbReference type="NCBI Taxonomy" id="1855383"/>
    <lineage>
        <taxon>Bacteria</taxon>
        <taxon>Pseudomonadati</taxon>
        <taxon>Pseudomonadota</taxon>
        <taxon>Alphaproteobacteria</taxon>
        <taxon>Hyphomicrobiales</taxon>
        <taxon>Afifellaceae</taxon>
        <taxon>Faunimonas</taxon>
    </lineage>
</organism>
<evidence type="ECO:0000313" key="3">
    <source>
        <dbReference type="Proteomes" id="UP000199647"/>
    </source>
</evidence>
<dbReference type="Proteomes" id="UP000199647">
    <property type="component" value="Unassembled WGS sequence"/>
</dbReference>
<dbReference type="InterPro" id="IPR009273">
    <property type="entry name" value="DUF930"/>
</dbReference>
<evidence type="ECO:0000313" key="2">
    <source>
        <dbReference type="EMBL" id="SER07601.1"/>
    </source>
</evidence>
<proteinExistence type="predicted"/>
<dbReference type="RefSeq" id="WP_092497651.1">
    <property type="nucleotide sequence ID" value="NZ_FOFG01000011.1"/>
</dbReference>
<dbReference type="Pfam" id="PF06059">
    <property type="entry name" value="DUF930"/>
    <property type="match status" value="1"/>
</dbReference>
<feature type="chain" id="PRO_5011738117" description="DUF930 domain-containing protein" evidence="1">
    <location>
        <begin position="23"/>
        <end position="132"/>
    </location>
</feature>
<protein>
    <recommendedName>
        <fullName evidence="4">DUF930 domain-containing protein</fullName>
    </recommendedName>
</protein>
<evidence type="ECO:0000256" key="1">
    <source>
        <dbReference type="SAM" id="SignalP"/>
    </source>
</evidence>
<name>A0A1H9L7W3_9HYPH</name>
<accession>A0A1H9L7W3</accession>
<reference evidence="2 3" key="1">
    <citation type="submission" date="2016-10" db="EMBL/GenBank/DDBJ databases">
        <authorList>
            <person name="de Groot N.N."/>
        </authorList>
    </citation>
    <scope>NUCLEOTIDE SEQUENCE [LARGE SCALE GENOMIC DNA]</scope>
    <source>
        <strain evidence="2 3">A52C2</strain>
    </source>
</reference>
<dbReference type="STRING" id="1855383.SAMN05216548_1119"/>
<gene>
    <name evidence="2" type="ORF">SAMN05216548_1119</name>
</gene>
<sequence>MQKALFPCAAFVLALALSPAHAATKDPRVLKALMKMDPTTRMIQVCNMAVMKQTSAEKKGTTEHAMIDALAPLKISANGLTGSAGAFRRAGKWYKFAFQCTVTPDHTHATALKIDVKREIPRSEWEKDNLFP</sequence>
<keyword evidence="3" id="KW-1185">Reference proteome</keyword>
<feature type="signal peptide" evidence="1">
    <location>
        <begin position="1"/>
        <end position="22"/>
    </location>
</feature>
<dbReference type="AlphaFoldDB" id="A0A1H9L7W3"/>
<evidence type="ECO:0008006" key="4">
    <source>
        <dbReference type="Google" id="ProtNLM"/>
    </source>
</evidence>